<feature type="domain" description="GTD-binding" evidence="6">
    <location>
        <begin position="78"/>
        <end position="176"/>
    </location>
</feature>
<dbReference type="PROSITE" id="PS51775">
    <property type="entry name" value="GTD_BINDING"/>
    <property type="match status" value="1"/>
</dbReference>
<keyword evidence="2" id="KW-0812">Transmembrane</keyword>
<evidence type="ECO:0000256" key="4">
    <source>
        <dbReference type="ARBA" id="ARBA00023136"/>
    </source>
</evidence>
<feature type="coiled-coil region" evidence="5">
    <location>
        <begin position="80"/>
        <end position="132"/>
    </location>
</feature>
<proteinExistence type="predicted"/>
<keyword evidence="4" id="KW-0472">Membrane</keyword>
<keyword evidence="5" id="KW-0175">Coiled coil</keyword>
<dbReference type="PANTHER" id="PTHR31422">
    <property type="entry name" value="BNAANNG28530D PROTEIN"/>
    <property type="match status" value="1"/>
</dbReference>
<evidence type="ECO:0000256" key="1">
    <source>
        <dbReference type="ARBA" id="ARBA00004370"/>
    </source>
</evidence>
<comment type="subcellular location">
    <subcellularLocation>
        <location evidence="1">Membrane</location>
    </subcellularLocation>
</comment>
<gene>
    <name evidence="7" type="ORF">CCAM_LOCUS15914</name>
</gene>
<dbReference type="GO" id="GO:0016020">
    <property type="term" value="C:membrane"/>
    <property type="evidence" value="ECO:0007669"/>
    <property type="project" value="UniProtKB-SubCell"/>
</dbReference>
<evidence type="ECO:0000313" key="7">
    <source>
        <dbReference type="EMBL" id="VFQ74138.1"/>
    </source>
</evidence>
<dbReference type="AlphaFoldDB" id="A0A484LDG5"/>
<keyword evidence="8" id="KW-1185">Reference proteome</keyword>
<reference evidence="7 8" key="1">
    <citation type="submission" date="2018-04" db="EMBL/GenBank/DDBJ databases">
        <authorList>
            <person name="Vogel A."/>
        </authorList>
    </citation>
    <scope>NUCLEOTIDE SEQUENCE [LARGE SCALE GENOMIC DNA]</scope>
</reference>
<dbReference type="EMBL" id="OOIL02001316">
    <property type="protein sequence ID" value="VFQ74138.1"/>
    <property type="molecule type" value="Genomic_DNA"/>
</dbReference>
<evidence type="ECO:0000256" key="3">
    <source>
        <dbReference type="ARBA" id="ARBA00022989"/>
    </source>
</evidence>
<evidence type="ECO:0000256" key="5">
    <source>
        <dbReference type="SAM" id="Coils"/>
    </source>
</evidence>
<dbReference type="InterPro" id="IPR007656">
    <property type="entry name" value="GTD-bd"/>
</dbReference>
<evidence type="ECO:0000259" key="6">
    <source>
        <dbReference type="PROSITE" id="PS51775"/>
    </source>
</evidence>
<dbReference type="PANTHER" id="PTHR31422:SF0">
    <property type="entry name" value="MYOSIN-BINDING PROTEIN 7"/>
    <property type="match status" value="1"/>
</dbReference>
<protein>
    <recommendedName>
        <fullName evidence="6">GTD-binding domain-containing protein</fullName>
    </recommendedName>
</protein>
<evidence type="ECO:0000256" key="2">
    <source>
        <dbReference type="ARBA" id="ARBA00022692"/>
    </source>
</evidence>
<name>A0A484LDG5_9ASTE</name>
<sequence>MIFHGCDLDGEDTSPPPPPTSMAAARCFDCRGSYSEIDGSVSGTCFSSAEQESDECEDSVFPVPGLVLPLTARIDIGNECAALREMVSNQQRSIDDLNKELDAERYASSSAADEAMAMILRLEREKAEVQMEFTQFKRFTEEKMIHDQQELFLLEDLLYKREQAIHALTCEVQMYKHRMMSLGFTESEVEEEIEKESSRFSSNNSVSETSNGQLEVPLYDYPPLKCLNENQVYFEADNEVVDVEKYAFGETPRTHDHFLDLESRINQLERSPRISHPDGDQFYRNNVLEKVIVGQSPRRARHLKKFSSDSAGSFWATNNYDPITESPKFGGSFRKMEFPQKEEFSNLRKVENASEVEDCMSDRVYTIDSIHLEAGTYNNNKASVGICEDYINTPRDSLIYTNTEDVDIKKLYARLHALEADRESMRQALISMSTDKSQMVLLKEIAQHLCKDMSRPERTLTRKPSSVRSFSIMSLFKWMFSSVLWRRKSRRCKYMFGTTGNSAGLLMLLDKGPRVGQWRCIFSTQV</sequence>
<dbReference type="Pfam" id="PF04576">
    <property type="entry name" value="Zein-binding"/>
    <property type="match status" value="1"/>
</dbReference>
<dbReference type="GO" id="GO:0080115">
    <property type="term" value="F:myosin XI tail binding"/>
    <property type="evidence" value="ECO:0007669"/>
    <property type="project" value="UniProtKB-ARBA"/>
</dbReference>
<organism evidence="7 8">
    <name type="scientific">Cuscuta campestris</name>
    <dbReference type="NCBI Taxonomy" id="132261"/>
    <lineage>
        <taxon>Eukaryota</taxon>
        <taxon>Viridiplantae</taxon>
        <taxon>Streptophyta</taxon>
        <taxon>Embryophyta</taxon>
        <taxon>Tracheophyta</taxon>
        <taxon>Spermatophyta</taxon>
        <taxon>Magnoliopsida</taxon>
        <taxon>eudicotyledons</taxon>
        <taxon>Gunneridae</taxon>
        <taxon>Pentapetalae</taxon>
        <taxon>asterids</taxon>
        <taxon>lamiids</taxon>
        <taxon>Solanales</taxon>
        <taxon>Convolvulaceae</taxon>
        <taxon>Cuscuteae</taxon>
        <taxon>Cuscuta</taxon>
        <taxon>Cuscuta subgen. Grammica</taxon>
        <taxon>Cuscuta sect. Cleistogrammica</taxon>
    </lineage>
</organism>
<dbReference type="Proteomes" id="UP000595140">
    <property type="component" value="Unassembled WGS sequence"/>
</dbReference>
<evidence type="ECO:0000313" key="8">
    <source>
        <dbReference type="Proteomes" id="UP000595140"/>
    </source>
</evidence>
<dbReference type="OrthoDB" id="1060521at2759"/>
<keyword evidence="3" id="KW-1133">Transmembrane helix</keyword>
<accession>A0A484LDG5</accession>